<evidence type="ECO:0000313" key="3">
    <source>
        <dbReference type="EMBL" id="SVB04039.1"/>
    </source>
</evidence>
<dbReference type="Pfam" id="PF23169">
    <property type="entry name" value="HalD"/>
    <property type="match status" value="1"/>
</dbReference>
<evidence type="ECO:0000256" key="1">
    <source>
        <dbReference type="SAM" id="MobiDB-lite"/>
    </source>
</evidence>
<dbReference type="InterPro" id="IPR005123">
    <property type="entry name" value="Oxoglu/Fe-dep_dioxygenase_dom"/>
</dbReference>
<protein>
    <recommendedName>
        <fullName evidence="2">Fe2OG dioxygenase domain-containing protein</fullName>
    </recommendedName>
</protein>
<evidence type="ECO:0000259" key="2">
    <source>
        <dbReference type="PROSITE" id="PS51471"/>
    </source>
</evidence>
<feature type="region of interest" description="Disordered" evidence="1">
    <location>
        <begin position="253"/>
        <end position="296"/>
    </location>
</feature>
<reference evidence="3" key="1">
    <citation type="submission" date="2018-05" db="EMBL/GenBank/DDBJ databases">
        <authorList>
            <person name="Lanie J.A."/>
            <person name="Ng W.-L."/>
            <person name="Kazmierczak K.M."/>
            <person name="Andrzejewski T.M."/>
            <person name="Davidsen T.M."/>
            <person name="Wayne K.J."/>
            <person name="Tettelin H."/>
            <person name="Glass J.I."/>
            <person name="Rusch D."/>
            <person name="Podicherti R."/>
            <person name="Tsui H.-C.T."/>
            <person name="Winkler M.E."/>
        </authorList>
    </citation>
    <scope>NUCLEOTIDE SEQUENCE</scope>
</reference>
<dbReference type="InterPro" id="IPR056470">
    <property type="entry name" value="BesD/HalB-like"/>
</dbReference>
<dbReference type="SUPFAM" id="SSF51197">
    <property type="entry name" value="Clavaminate synthase-like"/>
    <property type="match status" value="1"/>
</dbReference>
<sequence length="296" mass="33572">VDVTDLIDLKAYPIHDIEAHAAQALVEKCRSDLDQRALCTLEDFCPPLAVNAMAAEIERSMTVAYRAVHLRTPYSWRYNLDYPDGHPRRALHLNRYRYLLYDQFGKKSLISRLYEWPPLTEFVRRVLGFECLYPTADPYLSVVVNIMGADDELAWHFDTNDGVVSLMLQVADEGGHFEYAPYIRDEVDENYPGVQDLFDGRSPLADQPPINPGTFVLFKGRRSCHRVTPIAKSDRPRVNILYSYDERSGMVFSEASQQEKTQPSSGANIGLRSPENPLSPDWPSKVTDEGWGGAVD</sequence>
<dbReference type="AlphaFoldDB" id="A0A382ARJ9"/>
<proteinExistence type="predicted"/>
<gene>
    <name evidence="3" type="ORF">METZ01_LOCUS156893</name>
</gene>
<accession>A0A382ARJ9</accession>
<dbReference type="EMBL" id="UINC01026490">
    <property type="protein sequence ID" value="SVB04039.1"/>
    <property type="molecule type" value="Genomic_DNA"/>
</dbReference>
<dbReference type="PROSITE" id="PS51471">
    <property type="entry name" value="FE2OG_OXY"/>
    <property type="match status" value="1"/>
</dbReference>
<feature type="domain" description="Fe2OG dioxygenase" evidence="2">
    <location>
        <begin position="138"/>
        <end position="248"/>
    </location>
</feature>
<name>A0A382ARJ9_9ZZZZ</name>
<feature type="non-terminal residue" evidence="3">
    <location>
        <position position="1"/>
    </location>
</feature>
<organism evidence="3">
    <name type="scientific">marine metagenome</name>
    <dbReference type="NCBI Taxonomy" id="408172"/>
    <lineage>
        <taxon>unclassified sequences</taxon>
        <taxon>metagenomes</taxon>
        <taxon>ecological metagenomes</taxon>
    </lineage>
</organism>
<feature type="compositionally biased region" description="Polar residues" evidence="1">
    <location>
        <begin position="254"/>
        <end position="267"/>
    </location>
</feature>
<dbReference type="Gene3D" id="2.60.120.620">
    <property type="entry name" value="q2cbj1_9rhob like domain"/>
    <property type="match status" value="1"/>
</dbReference>